<dbReference type="EMBL" id="MIGC01003828">
    <property type="protein sequence ID" value="PHJ18870.1"/>
    <property type="molecule type" value="Genomic_DNA"/>
</dbReference>
<gene>
    <name evidence="2" type="ORF">CSUI_007302</name>
</gene>
<name>A0A2C6KEF3_9APIC</name>
<organism evidence="2 3">
    <name type="scientific">Cystoisospora suis</name>
    <dbReference type="NCBI Taxonomy" id="483139"/>
    <lineage>
        <taxon>Eukaryota</taxon>
        <taxon>Sar</taxon>
        <taxon>Alveolata</taxon>
        <taxon>Apicomplexa</taxon>
        <taxon>Conoidasida</taxon>
        <taxon>Coccidia</taxon>
        <taxon>Eucoccidiorida</taxon>
        <taxon>Eimeriorina</taxon>
        <taxon>Sarcocystidae</taxon>
        <taxon>Cystoisospora</taxon>
    </lineage>
</organism>
<dbReference type="Proteomes" id="UP000221165">
    <property type="component" value="Unassembled WGS sequence"/>
</dbReference>
<sequence length="84" mass="9730">MNLLECSSPSSTPRERRTRNAFLHPHCQSTPHRQHLSSIGFFFSLFFFLLSSIPPPSSLKFFSSSLLRLLFLLFPLLVFLFRKG</sequence>
<evidence type="ECO:0008006" key="4">
    <source>
        <dbReference type="Google" id="ProtNLM"/>
    </source>
</evidence>
<evidence type="ECO:0000256" key="1">
    <source>
        <dbReference type="SAM" id="Phobius"/>
    </source>
</evidence>
<comment type="caution">
    <text evidence="2">The sequence shown here is derived from an EMBL/GenBank/DDBJ whole genome shotgun (WGS) entry which is preliminary data.</text>
</comment>
<dbReference type="AlphaFoldDB" id="A0A2C6KEF3"/>
<keyword evidence="1" id="KW-1133">Transmembrane helix</keyword>
<evidence type="ECO:0000313" key="2">
    <source>
        <dbReference type="EMBL" id="PHJ18870.1"/>
    </source>
</evidence>
<reference evidence="2 3" key="1">
    <citation type="journal article" date="2017" name="Int. J. Parasitol.">
        <title>The genome of the protozoan parasite Cystoisospora suis and a reverse vaccinology approach to identify vaccine candidates.</title>
        <authorList>
            <person name="Palmieri N."/>
            <person name="Shrestha A."/>
            <person name="Ruttkowski B."/>
            <person name="Beck T."/>
            <person name="Vogl C."/>
            <person name="Tomley F."/>
            <person name="Blake D.P."/>
            <person name="Joachim A."/>
        </authorList>
    </citation>
    <scope>NUCLEOTIDE SEQUENCE [LARGE SCALE GENOMIC DNA]</scope>
    <source>
        <strain evidence="2 3">Wien I</strain>
    </source>
</reference>
<proteinExistence type="predicted"/>
<evidence type="ECO:0000313" key="3">
    <source>
        <dbReference type="Proteomes" id="UP000221165"/>
    </source>
</evidence>
<accession>A0A2C6KEF3</accession>
<feature type="transmembrane region" description="Helical" evidence="1">
    <location>
        <begin position="61"/>
        <end position="81"/>
    </location>
</feature>
<keyword evidence="3" id="KW-1185">Reference proteome</keyword>
<protein>
    <recommendedName>
        <fullName evidence="4">Transmembrane protein</fullName>
    </recommendedName>
</protein>
<feature type="transmembrane region" description="Helical" evidence="1">
    <location>
        <begin position="36"/>
        <end position="55"/>
    </location>
</feature>
<keyword evidence="1" id="KW-0472">Membrane</keyword>
<dbReference type="VEuPathDB" id="ToxoDB:CSUI_007302"/>
<keyword evidence="1" id="KW-0812">Transmembrane</keyword>
<dbReference type="GeneID" id="94430660"/>
<dbReference type="RefSeq" id="XP_067920574.1">
    <property type="nucleotide sequence ID" value="XM_068067449.1"/>
</dbReference>